<organism evidence="1 2">
    <name type="scientific">Billgrantia montanilacus</name>
    <dbReference type="NCBI Taxonomy" id="2282305"/>
    <lineage>
        <taxon>Bacteria</taxon>
        <taxon>Pseudomonadati</taxon>
        <taxon>Pseudomonadota</taxon>
        <taxon>Gammaproteobacteria</taxon>
        <taxon>Oceanospirillales</taxon>
        <taxon>Halomonadaceae</taxon>
        <taxon>Billgrantia</taxon>
    </lineage>
</organism>
<dbReference type="EMBL" id="QPII01000001">
    <property type="protein sequence ID" value="RCV91596.1"/>
    <property type="molecule type" value="Genomic_DNA"/>
</dbReference>
<proteinExistence type="predicted"/>
<reference evidence="1 2" key="1">
    <citation type="submission" date="2018-07" db="EMBL/GenBank/DDBJ databases">
        <title>Halomonas montanilacus sp. nov., isolated from Lake Pengyan on Tibetan Plateau.</title>
        <authorList>
            <person name="Lu H."/>
            <person name="Xing P."/>
            <person name="Wu Q."/>
        </authorList>
    </citation>
    <scope>NUCLEOTIDE SEQUENCE [LARGE SCALE GENOMIC DNA]</scope>
    <source>
        <strain evidence="1 2">PYC7W</strain>
    </source>
</reference>
<dbReference type="Gene3D" id="2.60.120.1140">
    <property type="entry name" value="Protein of unknown function DUF192"/>
    <property type="match status" value="1"/>
</dbReference>
<dbReference type="AlphaFoldDB" id="A0A368U521"/>
<accession>A0A368U521</accession>
<protein>
    <submittedName>
        <fullName evidence="1">DUF192 domain-containing protein</fullName>
    </submittedName>
</protein>
<dbReference type="InterPro" id="IPR038695">
    <property type="entry name" value="Saro_0823-like_sf"/>
</dbReference>
<comment type="caution">
    <text evidence="1">The sequence shown here is derived from an EMBL/GenBank/DDBJ whole genome shotgun (WGS) entry which is preliminary data.</text>
</comment>
<dbReference type="Pfam" id="PF02643">
    <property type="entry name" value="DUF192"/>
    <property type="match status" value="1"/>
</dbReference>
<gene>
    <name evidence="1" type="ORF">DU505_00525</name>
</gene>
<keyword evidence="2" id="KW-1185">Reference proteome</keyword>
<sequence>MTPLYRSGLSTRASLALLLLVAVVMLVWRWPAVAESTTALERQPLRIDAGDEVFRLEVEMARTGDERRIGLMDRDSLAPDAGMLFLYDRVQPPQSGFWMYRTRIPLDIAFIDARGRIATIHTMEPCPSDTARECPATLAGASYQAALEVNAGFFAERGIEEGACVVWPGRKEGCSAAD</sequence>
<dbReference type="PANTHER" id="PTHR37953:SF1">
    <property type="entry name" value="UPF0127 PROTEIN MJ1496"/>
    <property type="match status" value="1"/>
</dbReference>
<dbReference type="OrthoDB" id="5526466at2"/>
<name>A0A368U521_9GAMM</name>
<dbReference type="Proteomes" id="UP000252405">
    <property type="component" value="Unassembled WGS sequence"/>
</dbReference>
<dbReference type="PANTHER" id="PTHR37953">
    <property type="entry name" value="UPF0127 PROTEIN MJ1496"/>
    <property type="match status" value="1"/>
</dbReference>
<dbReference type="RefSeq" id="WP_114477047.1">
    <property type="nucleotide sequence ID" value="NZ_QPII01000001.1"/>
</dbReference>
<dbReference type="InterPro" id="IPR003795">
    <property type="entry name" value="DUF192"/>
</dbReference>
<evidence type="ECO:0000313" key="1">
    <source>
        <dbReference type="EMBL" id="RCV91596.1"/>
    </source>
</evidence>
<evidence type="ECO:0000313" key="2">
    <source>
        <dbReference type="Proteomes" id="UP000252405"/>
    </source>
</evidence>